<accession>A0ABU7R2U5</accession>
<sequence>MKADALISHFLHIPFPEELDDDTWALKWGQIGWLADMGILSAKKLQ</sequence>
<dbReference type="Proteomes" id="UP001350005">
    <property type="component" value="Unassembled WGS sequence"/>
</dbReference>
<comment type="caution">
    <text evidence="1">The sequence shown here is derived from an EMBL/GenBank/DDBJ whole genome shotgun (WGS) entry which is preliminary data.</text>
</comment>
<proteinExistence type="predicted"/>
<protein>
    <submittedName>
        <fullName evidence="1">Uncharacterized protein</fullName>
    </submittedName>
</protein>
<gene>
    <name evidence="1" type="ORF">V2E39_16865</name>
</gene>
<name>A0ABU7R2U5_9FLAO</name>
<evidence type="ECO:0000313" key="1">
    <source>
        <dbReference type="EMBL" id="MEE6129074.1"/>
    </source>
</evidence>
<reference evidence="1 2" key="1">
    <citation type="submission" date="2024-01" db="EMBL/GenBank/DDBJ databases">
        <title>Whole genome of Chryseobacterium arthrosphaerae NNCa 2741.</title>
        <authorList>
            <person name="Boriskina E.V."/>
            <person name="Gordinskaya N.A."/>
            <person name="Kropotov V.S."/>
            <person name="Alekseeva A.E."/>
            <person name="Makhova M.A."/>
            <person name="Kryazhev D.V."/>
            <person name="Shkurkina I.S."/>
        </authorList>
    </citation>
    <scope>NUCLEOTIDE SEQUENCE [LARGE SCALE GENOMIC DNA]</scope>
    <source>
        <strain evidence="1 2">NNCa 2741</strain>
    </source>
</reference>
<evidence type="ECO:0000313" key="2">
    <source>
        <dbReference type="Proteomes" id="UP001350005"/>
    </source>
</evidence>
<dbReference type="EMBL" id="JAZGJU010000039">
    <property type="protein sequence ID" value="MEE6129074.1"/>
    <property type="molecule type" value="Genomic_DNA"/>
</dbReference>
<keyword evidence="2" id="KW-1185">Reference proteome</keyword>
<organism evidence="1 2">
    <name type="scientific">Chryseobacterium arthrosphaerae</name>
    <dbReference type="NCBI Taxonomy" id="651561"/>
    <lineage>
        <taxon>Bacteria</taxon>
        <taxon>Pseudomonadati</taxon>
        <taxon>Bacteroidota</taxon>
        <taxon>Flavobacteriia</taxon>
        <taxon>Flavobacteriales</taxon>
        <taxon>Weeksellaceae</taxon>
        <taxon>Chryseobacterium group</taxon>
        <taxon>Chryseobacterium</taxon>
    </lineage>
</organism>
<dbReference type="RefSeq" id="WP_167459734.1">
    <property type="nucleotide sequence ID" value="NZ_CP033811.1"/>
</dbReference>